<evidence type="ECO:0000259" key="1">
    <source>
        <dbReference type="Pfam" id="PF12705"/>
    </source>
</evidence>
<dbReference type="InterPro" id="IPR011335">
    <property type="entry name" value="Restrct_endonuc-II-like"/>
</dbReference>
<evidence type="ECO:0000313" key="2">
    <source>
        <dbReference type="EMBL" id="HDR52546.1"/>
    </source>
</evidence>
<feature type="domain" description="PD-(D/E)XK endonuclease-like" evidence="1">
    <location>
        <begin position="33"/>
        <end position="324"/>
    </location>
</feature>
<dbReference type="Pfam" id="PF12705">
    <property type="entry name" value="PDDEXK_1"/>
    <property type="match status" value="1"/>
</dbReference>
<dbReference type="Proteomes" id="UP000886047">
    <property type="component" value="Unassembled WGS sequence"/>
</dbReference>
<dbReference type="InterPro" id="IPR038726">
    <property type="entry name" value="PDDEXK_AddAB-type"/>
</dbReference>
<organism evidence="2">
    <name type="scientific">Mariniphaga anaerophila</name>
    <dbReference type="NCBI Taxonomy" id="1484053"/>
    <lineage>
        <taxon>Bacteria</taxon>
        <taxon>Pseudomonadati</taxon>
        <taxon>Bacteroidota</taxon>
        <taxon>Bacteroidia</taxon>
        <taxon>Marinilabiliales</taxon>
        <taxon>Prolixibacteraceae</taxon>
        <taxon>Mariniphaga</taxon>
    </lineage>
</organism>
<proteinExistence type="predicted"/>
<reference evidence="2" key="1">
    <citation type="journal article" date="2020" name="mSystems">
        <title>Genome- and Community-Level Interaction Insights into Carbon Utilization and Element Cycling Functions of Hydrothermarchaeota in Hydrothermal Sediment.</title>
        <authorList>
            <person name="Zhou Z."/>
            <person name="Liu Y."/>
            <person name="Xu W."/>
            <person name="Pan J."/>
            <person name="Luo Z.H."/>
            <person name="Li M."/>
        </authorList>
    </citation>
    <scope>NUCLEOTIDE SEQUENCE [LARGE SCALE GENOMIC DNA]</scope>
    <source>
        <strain evidence="2">SpSt-1217</strain>
    </source>
</reference>
<comment type="caution">
    <text evidence="2">The sequence shown here is derived from an EMBL/GenBank/DDBJ whole genome shotgun (WGS) entry which is preliminary data.</text>
</comment>
<feature type="non-terminal residue" evidence="2">
    <location>
        <position position="1"/>
    </location>
</feature>
<dbReference type="EMBL" id="DSDK01000736">
    <property type="protein sequence ID" value="HDR52546.1"/>
    <property type="molecule type" value="Genomic_DNA"/>
</dbReference>
<sequence>FKFSNEPVPPIEVQNSTEKAGLLLDRISNEKPLSPTAINTWLQCRLRFYFRYILQLPEPDEMKDEIDSPVFGSIFHEVIENLYKPFEGRVINKIDLEKIRKNRILIENEIRKAIGKHYFRQKNPSEKTAKLEGKTILIYENTKTFVRRVLEIDEEQAPFQLVTLEGDFSATLDVSVDGKQLPVRIGGKIDRVDRINDKLRIIDYKTGNVESFSFKEVEELFEKDNEKPKKEILQALIYCLAYKENTRETSDLKPAIYSLRELFKGNFAPEIKRNFQPFSFQEIEGEFTEQLSHLIVEIFSGSGRFYQTPHEKFCQYCPYNKICQRY</sequence>
<dbReference type="AlphaFoldDB" id="A0A831LY02"/>
<dbReference type="SUPFAM" id="SSF52980">
    <property type="entry name" value="Restriction endonuclease-like"/>
    <property type="match status" value="1"/>
</dbReference>
<protein>
    <submittedName>
        <fullName evidence="2">PD-(D/E)XK nuclease family protein</fullName>
    </submittedName>
</protein>
<name>A0A831LY02_9BACT</name>
<accession>A0A831LY02</accession>
<dbReference type="Gene3D" id="3.90.320.10">
    <property type="match status" value="1"/>
</dbReference>
<gene>
    <name evidence="2" type="ORF">ENN90_13170</name>
</gene>
<dbReference type="InterPro" id="IPR011604">
    <property type="entry name" value="PDDEXK-like_dom_sf"/>
</dbReference>